<keyword evidence="7" id="KW-0131">Cell cycle</keyword>
<comment type="similarity">
    <text evidence="2">Belongs to the rad17/RAD24 family.</text>
</comment>
<dbReference type="SUPFAM" id="SSF52540">
    <property type="entry name" value="P-loop containing nucleoside triphosphate hydrolases"/>
    <property type="match status" value="1"/>
</dbReference>
<feature type="domain" description="Checkpoint protein RAD24-like helical bundle" evidence="9">
    <location>
        <begin position="513"/>
        <end position="651"/>
    </location>
</feature>
<feature type="compositionally biased region" description="Basic and acidic residues" evidence="8">
    <location>
        <begin position="531"/>
        <end position="551"/>
    </location>
</feature>
<dbReference type="GO" id="GO:0003682">
    <property type="term" value="F:chromatin binding"/>
    <property type="evidence" value="ECO:0007669"/>
    <property type="project" value="TreeGrafter"/>
</dbReference>
<keyword evidence="4" id="KW-0227">DNA damage</keyword>
<keyword evidence="6" id="KW-0539">Nucleus</keyword>
<evidence type="ECO:0000256" key="2">
    <source>
        <dbReference type="ARBA" id="ARBA00006168"/>
    </source>
</evidence>
<dbReference type="EMBL" id="JAKLMC020000028">
    <property type="protein sequence ID" value="KAK5950256.1"/>
    <property type="molecule type" value="Genomic_DNA"/>
</dbReference>
<name>A0AAN8I5C8_9EURO</name>
<keyword evidence="3" id="KW-0547">Nucleotide-binding</keyword>
<feature type="compositionally biased region" description="Polar residues" evidence="8">
    <location>
        <begin position="46"/>
        <end position="55"/>
    </location>
</feature>
<feature type="compositionally biased region" description="Basic and acidic residues" evidence="8">
    <location>
        <begin position="832"/>
        <end position="844"/>
    </location>
</feature>
<protein>
    <submittedName>
        <fullName evidence="10">RFC checkpoint protein Rad17</fullName>
    </submittedName>
</protein>
<evidence type="ECO:0000313" key="11">
    <source>
        <dbReference type="Proteomes" id="UP001316803"/>
    </source>
</evidence>
<dbReference type="InterPro" id="IPR057927">
    <property type="entry name" value="RAD24-like_helical"/>
</dbReference>
<comment type="subcellular location">
    <subcellularLocation>
        <location evidence="1">Nucleus</location>
    </subcellularLocation>
</comment>
<organism evidence="10 11">
    <name type="scientific">Knufia fluminis</name>
    <dbReference type="NCBI Taxonomy" id="191047"/>
    <lineage>
        <taxon>Eukaryota</taxon>
        <taxon>Fungi</taxon>
        <taxon>Dikarya</taxon>
        <taxon>Ascomycota</taxon>
        <taxon>Pezizomycotina</taxon>
        <taxon>Eurotiomycetes</taxon>
        <taxon>Chaetothyriomycetidae</taxon>
        <taxon>Chaetothyriales</taxon>
        <taxon>Trichomeriaceae</taxon>
        <taxon>Knufia</taxon>
    </lineage>
</organism>
<feature type="compositionally biased region" description="Acidic residues" evidence="8">
    <location>
        <begin position="790"/>
        <end position="799"/>
    </location>
</feature>
<reference evidence="10 11" key="1">
    <citation type="submission" date="2022-12" db="EMBL/GenBank/DDBJ databases">
        <title>Genomic features and morphological characterization of a novel Knufia sp. strain isolated from spacecraft assembly facility.</title>
        <authorList>
            <person name="Teixeira M."/>
            <person name="Chander A.M."/>
            <person name="Stajich J.E."/>
            <person name="Venkateswaran K."/>
        </authorList>
    </citation>
    <scope>NUCLEOTIDE SEQUENCE [LARGE SCALE GENOMIC DNA]</scope>
    <source>
        <strain evidence="10 11">FJI-L2-BK-P2</strain>
    </source>
</reference>
<dbReference type="Proteomes" id="UP001316803">
    <property type="component" value="Unassembled WGS sequence"/>
</dbReference>
<dbReference type="Pfam" id="PF03215">
    <property type="entry name" value="Rad17"/>
    <property type="match status" value="1"/>
</dbReference>
<evidence type="ECO:0000256" key="4">
    <source>
        <dbReference type="ARBA" id="ARBA00022763"/>
    </source>
</evidence>
<accession>A0AAN8I5C8</accession>
<feature type="region of interest" description="Disordered" evidence="8">
    <location>
        <begin position="531"/>
        <end position="552"/>
    </location>
</feature>
<dbReference type="GO" id="GO:0000077">
    <property type="term" value="P:DNA damage checkpoint signaling"/>
    <property type="evidence" value="ECO:0007669"/>
    <property type="project" value="TreeGrafter"/>
</dbReference>
<evidence type="ECO:0000256" key="1">
    <source>
        <dbReference type="ARBA" id="ARBA00004123"/>
    </source>
</evidence>
<proteinExistence type="inferred from homology"/>
<feature type="region of interest" description="Disordered" evidence="8">
    <location>
        <begin position="1"/>
        <end position="138"/>
    </location>
</feature>
<feature type="compositionally biased region" description="Low complexity" evidence="8">
    <location>
        <begin position="65"/>
        <end position="79"/>
    </location>
</feature>
<evidence type="ECO:0000256" key="3">
    <source>
        <dbReference type="ARBA" id="ARBA00022741"/>
    </source>
</evidence>
<evidence type="ECO:0000313" key="10">
    <source>
        <dbReference type="EMBL" id="KAK5950256.1"/>
    </source>
</evidence>
<evidence type="ECO:0000256" key="7">
    <source>
        <dbReference type="ARBA" id="ARBA00023306"/>
    </source>
</evidence>
<comment type="caution">
    <text evidence="10">The sequence shown here is derived from an EMBL/GenBank/DDBJ whole genome shotgun (WGS) entry which is preliminary data.</text>
</comment>
<feature type="compositionally biased region" description="Basic and acidic residues" evidence="8">
    <location>
        <begin position="193"/>
        <end position="206"/>
    </location>
</feature>
<dbReference type="GO" id="GO:0005524">
    <property type="term" value="F:ATP binding"/>
    <property type="evidence" value="ECO:0007669"/>
    <property type="project" value="UniProtKB-KW"/>
</dbReference>
<dbReference type="PANTHER" id="PTHR12172">
    <property type="entry name" value="CELL CYCLE CHECKPOINT PROTEIN RAD17"/>
    <property type="match status" value="1"/>
</dbReference>
<dbReference type="GO" id="GO:0006281">
    <property type="term" value="P:DNA repair"/>
    <property type="evidence" value="ECO:0007669"/>
    <property type="project" value="InterPro"/>
</dbReference>
<dbReference type="AlphaFoldDB" id="A0AAN8I5C8"/>
<keyword evidence="5" id="KW-0067">ATP-binding</keyword>
<dbReference type="Pfam" id="PF25812">
    <property type="entry name" value="RAD24_helical"/>
    <property type="match status" value="1"/>
</dbReference>
<dbReference type="InterPro" id="IPR027417">
    <property type="entry name" value="P-loop_NTPase"/>
</dbReference>
<dbReference type="GO" id="GO:0005634">
    <property type="term" value="C:nucleus"/>
    <property type="evidence" value="ECO:0007669"/>
    <property type="project" value="UniProtKB-SubCell"/>
</dbReference>
<feature type="region of interest" description="Disordered" evidence="8">
    <location>
        <begin position="193"/>
        <end position="215"/>
    </location>
</feature>
<evidence type="ECO:0000256" key="6">
    <source>
        <dbReference type="ARBA" id="ARBA00023242"/>
    </source>
</evidence>
<dbReference type="GO" id="GO:0033314">
    <property type="term" value="P:mitotic DNA replication checkpoint signaling"/>
    <property type="evidence" value="ECO:0007669"/>
    <property type="project" value="TreeGrafter"/>
</dbReference>
<dbReference type="InterPro" id="IPR004582">
    <property type="entry name" value="Checkpoint_prot_Rad17_Rad24"/>
</dbReference>
<feature type="region of interest" description="Disordered" evidence="8">
    <location>
        <begin position="788"/>
        <end position="853"/>
    </location>
</feature>
<evidence type="ECO:0000256" key="5">
    <source>
        <dbReference type="ARBA" id="ARBA00022840"/>
    </source>
</evidence>
<feature type="compositionally biased region" description="Acidic residues" evidence="8">
    <location>
        <begin position="129"/>
        <end position="138"/>
    </location>
</feature>
<dbReference type="GO" id="GO:0003689">
    <property type="term" value="F:DNA clamp loader activity"/>
    <property type="evidence" value="ECO:0007669"/>
    <property type="project" value="TreeGrafter"/>
</dbReference>
<feature type="compositionally biased region" description="Basic and acidic residues" evidence="8">
    <location>
        <begin position="80"/>
        <end position="97"/>
    </location>
</feature>
<keyword evidence="11" id="KW-1185">Reference proteome</keyword>
<evidence type="ECO:0000256" key="8">
    <source>
        <dbReference type="SAM" id="MobiDB-lite"/>
    </source>
</evidence>
<dbReference type="Gene3D" id="3.40.50.300">
    <property type="entry name" value="P-loop containing nucleotide triphosphate hydrolases"/>
    <property type="match status" value="1"/>
</dbReference>
<evidence type="ECO:0000259" key="9">
    <source>
        <dbReference type="Pfam" id="PF25812"/>
    </source>
</evidence>
<dbReference type="PANTHER" id="PTHR12172:SF0">
    <property type="entry name" value="CELL CYCLE CHECKPOINT PROTEIN RAD17"/>
    <property type="match status" value="1"/>
</dbReference>
<sequence length="853" mass="93507">MPSNPRPAKRQRRSTVVLSDDDEEPSPSTTLPLRRSNAASKPAATKPTSSANGTTLRRPKKEPAKPAAQTSSAKSSPKSSPEKSRKFKKLSIDDTKNKSLRTFFTKATEEERWRKRSATPDVENKREALEDDIIDDDESMDEALSEAIRRSEQDMVKHEPPTSSLKPLQTVAKTMLPPTSSQKFRKPVLPEKAATDTSHEFHKSETEGEVAPWSDRYGPTNLDELAVHKKKVQDVQKWLDDAIVGRNRQRLLVLKGPAGSGKSTTMSLLARARKCQLVAWQNPDTSEAGALSSSLQFAEFVTRGGEYGALSLNNTSVSAADATIGGRVLLVEDFPAAMTRSSNALDSFRSVLLHAAANAGPTVAFSSRKDSSGPPPIVLIISETLVSSSTSYTDSFTAQRLLGPELMNHPAVCTVEFNPVAPTFVAKALDLAIKKEARDSRRRRVPGVAVLQRLSEMGDVRSAINSLQLLCTHGDNNGDWSGTVAANAKKSSKSNAPLSKFEENSLRLLSARETTLDMFHAAGKVCYNKREDPRVSDTRAEPPPKPPDHLLHMHRPKVSQVNIDELHNETGTDIQTFVSTVHQNYILSCNHDDFVDYFDGCAAVLSEAELLDPDSRASSRSRARAAATRNTFQLGTSDSLRQDEISFQVATRGVLFNLPFPVSRATPPGAGRGGAYKMYYPASLRLWRPIEEMEGLLELTVAQLSGQKAIGRGQSQDAGGVSTWKSRASAFETQPTISDEVEEMLPRTDLNKDNLLLDILPYTTKIRAAKGEDTNVLKKITQLRGFNAAVEEEPDEDPAGDGQTASTRLTQKVEAAHQSLQSQRMQPPSKRMSNEEPAVEKLFIEDDDIQDSD</sequence>
<gene>
    <name evidence="10" type="primary">rad17</name>
    <name evidence="10" type="ORF">OHC33_008724</name>
</gene>